<gene>
    <name evidence="2" type="ORF">KPL78_29525</name>
</gene>
<evidence type="ECO:0000313" key="3">
    <source>
        <dbReference type="Proteomes" id="UP001196565"/>
    </source>
</evidence>
<dbReference type="Proteomes" id="UP001196565">
    <property type="component" value="Unassembled WGS sequence"/>
</dbReference>
<dbReference type="RefSeq" id="WP_219766889.1">
    <property type="nucleotide sequence ID" value="NZ_JAHYBZ010000020.1"/>
</dbReference>
<evidence type="ECO:0000313" key="2">
    <source>
        <dbReference type="EMBL" id="MBW6402023.1"/>
    </source>
</evidence>
<dbReference type="InterPro" id="IPR049304">
    <property type="entry name" value="Gly_rich_dom"/>
</dbReference>
<sequence length="371" mass="35654">MDRTNATNWADIGGGRRGFRNRNIATGVRGTTHDAVDRNAVQEEIVRAIESSGITPDGGDLVQLARHIRRVAGGNVRVVTGNTTLTPDDAGLVLVNASGPTTLTLPAVAAANGGPMEFRFVRLDASAAQVFVARKTTADTVDGTNNVRLVVGQRLSIVGDGDVTWYTLGGIGSRMQVISATTDVTVEQGMFRMRAQGWSGGGGGGGVGSGGGGAAGGAGGWYGEGWFDVVPGQVIPVTIGAGGAAGTGAPTNGGAGGTTSIGTYMSLPGGPGGASASGGAAALPTPSSGAGAGGQLMLPGNPGNGGLAIGGSTIGGSGGGTFMVSLVGGYSIATGNSAASPGGGGGGAGGSTFAAGSAGAPGRAILQFQGR</sequence>
<organism evidence="2 3">
    <name type="scientific">Roseomonas alba</name>
    <dbReference type="NCBI Taxonomy" id="2846776"/>
    <lineage>
        <taxon>Bacteria</taxon>
        <taxon>Pseudomonadati</taxon>
        <taxon>Pseudomonadota</taxon>
        <taxon>Alphaproteobacteria</taxon>
        <taxon>Acetobacterales</taxon>
        <taxon>Roseomonadaceae</taxon>
        <taxon>Roseomonas</taxon>
    </lineage>
</organism>
<accession>A0ABS7AIM2</accession>
<protein>
    <recommendedName>
        <fullName evidence="1">Glycine-rich domain-containing protein</fullName>
    </recommendedName>
</protein>
<reference evidence="2 3" key="1">
    <citation type="submission" date="2021-07" db="EMBL/GenBank/DDBJ databases">
        <authorList>
            <person name="So Y."/>
        </authorList>
    </citation>
    <scope>NUCLEOTIDE SEQUENCE [LARGE SCALE GENOMIC DNA]</scope>
    <source>
        <strain evidence="2 3">HJA6</strain>
    </source>
</reference>
<name>A0ABS7AIM2_9PROT</name>
<comment type="caution">
    <text evidence="2">The sequence shown here is derived from an EMBL/GenBank/DDBJ whole genome shotgun (WGS) entry which is preliminary data.</text>
</comment>
<evidence type="ECO:0000259" key="1">
    <source>
        <dbReference type="Pfam" id="PF21722"/>
    </source>
</evidence>
<keyword evidence="3" id="KW-1185">Reference proteome</keyword>
<proteinExistence type="predicted"/>
<dbReference type="Pfam" id="PF21722">
    <property type="entry name" value="Gly_rich_2"/>
    <property type="match status" value="1"/>
</dbReference>
<dbReference type="EMBL" id="JAHYBZ010000020">
    <property type="protein sequence ID" value="MBW6402023.1"/>
    <property type="molecule type" value="Genomic_DNA"/>
</dbReference>
<feature type="domain" description="Glycine-rich" evidence="1">
    <location>
        <begin position="183"/>
        <end position="368"/>
    </location>
</feature>